<keyword evidence="2" id="KW-1185">Reference proteome</keyword>
<dbReference type="Proteomes" id="UP001604277">
    <property type="component" value="Unassembled WGS sequence"/>
</dbReference>
<gene>
    <name evidence="1" type="ORF">Fot_22355</name>
</gene>
<sequence>MKSRLEIQPPNGGGSFGENPDFFQENDQTGCTTMCDNKDDLADGSCSGLGCCQTSISKEVWRVEVTLKSYENYTNVWNFNNCSYGSLVEESAFKFSPRNLSSLMNVEKLPMVVDWAIGNGTLDARNTCLDMHVKAPIPSVTNPIMVMDIAVYVRWVIKEIHTSLMDVKISMNVKIQVSVNVKSIVRTQ</sequence>
<proteinExistence type="predicted"/>
<dbReference type="EMBL" id="JBFOLJ010000006">
    <property type="protein sequence ID" value="KAL2529754.1"/>
    <property type="molecule type" value="Genomic_DNA"/>
</dbReference>
<evidence type="ECO:0000313" key="2">
    <source>
        <dbReference type="Proteomes" id="UP001604277"/>
    </source>
</evidence>
<name>A0ABD1UXG7_9LAMI</name>
<organism evidence="1 2">
    <name type="scientific">Forsythia ovata</name>
    <dbReference type="NCBI Taxonomy" id="205694"/>
    <lineage>
        <taxon>Eukaryota</taxon>
        <taxon>Viridiplantae</taxon>
        <taxon>Streptophyta</taxon>
        <taxon>Embryophyta</taxon>
        <taxon>Tracheophyta</taxon>
        <taxon>Spermatophyta</taxon>
        <taxon>Magnoliopsida</taxon>
        <taxon>eudicotyledons</taxon>
        <taxon>Gunneridae</taxon>
        <taxon>Pentapetalae</taxon>
        <taxon>asterids</taxon>
        <taxon>lamiids</taxon>
        <taxon>Lamiales</taxon>
        <taxon>Oleaceae</taxon>
        <taxon>Forsythieae</taxon>
        <taxon>Forsythia</taxon>
    </lineage>
</organism>
<comment type="caution">
    <text evidence="1">The sequence shown here is derived from an EMBL/GenBank/DDBJ whole genome shotgun (WGS) entry which is preliminary data.</text>
</comment>
<protein>
    <submittedName>
        <fullName evidence="1">Wall-associated receptor kinase 2-like</fullName>
    </submittedName>
</protein>
<evidence type="ECO:0000313" key="1">
    <source>
        <dbReference type="EMBL" id="KAL2529754.1"/>
    </source>
</evidence>
<reference evidence="2" key="1">
    <citation type="submission" date="2024-07" db="EMBL/GenBank/DDBJ databases">
        <title>Two chromosome-level genome assemblies of Korean endemic species Abeliophyllum distichum and Forsythia ovata (Oleaceae).</title>
        <authorList>
            <person name="Jang H."/>
        </authorList>
    </citation>
    <scope>NUCLEOTIDE SEQUENCE [LARGE SCALE GENOMIC DNA]</scope>
</reference>
<accession>A0ABD1UXG7</accession>
<dbReference type="PANTHER" id="PTHR33491">
    <property type="entry name" value="OSJNBA0016N04.9 PROTEIN"/>
    <property type="match status" value="1"/>
</dbReference>
<dbReference type="AlphaFoldDB" id="A0ABD1UXG7"/>